<proteinExistence type="predicted"/>
<dbReference type="PANTHER" id="PTHR42195:SF1">
    <property type="entry name" value="ZINC FINGER PROTEIN"/>
    <property type="match status" value="1"/>
</dbReference>
<protein>
    <submittedName>
        <fullName evidence="2">Uncharacterized protein</fullName>
    </submittedName>
</protein>
<dbReference type="Proteomes" id="UP000618343">
    <property type="component" value="Unassembled WGS sequence"/>
</dbReference>
<dbReference type="InterPro" id="IPR012041">
    <property type="entry name" value="Znf_CPxCG-like"/>
</dbReference>
<dbReference type="Proteomes" id="UP000643554">
    <property type="component" value="Unassembled WGS sequence"/>
</dbReference>
<dbReference type="SUPFAM" id="SSF144020">
    <property type="entry name" value="FdhE-like"/>
    <property type="match status" value="1"/>
</dbReference>
<evidence type="ECO:0000313" key="2">
    <source>
        <dbReference type="EMBL" id="HIP90742.1"/>
    </source>
</evidence>
<dbReference type="AlphaFoldDB" id="A0A833E3J2"/>
<name>A0A833E3J2_9EURY</name>
<gene>
    <name evidence="1" type="ORF">EYH15_03200</name>
    <name evidence="2" type="ORF">EYH21_00350</name>
</gene>
<accession>A0A833E3J2</accession>
<evidence type="ECO:0000313" key="3">
    <source>
        <dbReference type="Proteomes" id="UP000618343"/>
    </source>
</evidence>
<dbReference type="EMBL" id="DQUO01000002">
    <property type="protein sequence ID" value="HIP90742.1"/>
    <property type="molecule type" value="Genomic_DNA"/>
</dbReference>
<dbReference type="InterPro" id="IPR024064">
    <property type="entry name" value="FdhE-like_sf"/>
</dbReference>
<organism evidence="2 3">
    <name type="scientific">Methanothermococcus okinawensis</name>
    <dbReference type="NCBI Taxonomy" id="155863"/>
    <lineage>
        <taxon>Archaea</taxon>
        <taxon>Methanobacteriati</taxon>
        <taxon>Methanobacteriota</taxon>
        <taxon>Methanomada group</taxon>
        <taxon>Methanococci</taxon>
        <taxon>Methanococcales</taxon>
        <taxon>Methanococcaceae</taxon>
        <taxon>Methanothermococcus</taxon>
    </lineage>
</organism>
<sequence>MEDSKEVLSLECPVCGDVTPHSVIKREESKRHLKLKVKCLECGHIWEIERSVKLKDVKVIVSRYGSSEKKVIQIPTDEVLKVGDVINVEGEDLEITGIEGDRRTQSSKAEDVETIWTKSLSIPKKVGISINDGKRTYSVNVIVPQDYVFDSRHIYRVGNGFFRIKMIKTERGTSKREVARNIKRIYAQPTKPFKNYIDLTEYLL</sequence>
<dbReference type="PIRSF" id="PIRSF015877">
    <property type="entry name" value="UCP015877"/>
    <property type="match status" value="1"/>
</dbReference>
<dbReference type="PANTHER" id="PTHR42195">
    <property type="entry name" value="UCP015877 FAMILY PROTEIN"/>
    <property type="match status" value="1"/>
</dbReference>
<reference evidence="2" key="1">
    <citation type="journal article" date="2020" name="ISME J.">
        <title>Gammaproteobacteria mediating utilization of methyl-, sulfur- and petroleum organic compounds in deep ocean hydrothermal plumes.</title>
        <authorList>
            <person name="Zhou Z."/>
            <person name="Liu Y."/>
            <person name="Pan J."/>
            <person name="Cron B.R."/>
            <person name="Toner B.M."/>
            <person name="Anantharaman K."/>
            <person name="Breier J.A."/>
            <person name="Dick G.J."/>
            <person name="Li M."/>
        </authorList>
    </citation>
    <scope>NUCLEOTIDE SEQUENCE</scope>
    <source>
        <strain evidence="1">SZUA-1453</strain>
        <strain evidence="2">SZUA-1471</strain>
    </source>
</reference>
<dbReference type="Pfam" id="PF19769">
    <property type="entry name" value="CPxCG_zf"/>
    <property type="match status" value="1"/>
</dbReference>
<dbReference type="EMBL" id="DQUI01000061">
    <property type="protein sequence ID" value="HIP84476.1"/>
    <property type="molecule type" value="Genomic_DNA"/>
</dbReference>
<evidence type="ECO:0000313" key="1">
    <source>
        <dbReference type="EMBL" id="HIP84476.1"/>
    </source>
</evidence>
<comment type="caution">
    <text evidence="2">The sequence shown here is derived from an EMBL/GenBank/DDBJ whole genome shotgun (WGS) entry which is preliminary data.</text>
</comment>